<evidence type="ECO:0000313" key="8">
    <source>
        <dbReference type="Proteomes" id="UP000828390"/>
    </source>
</evidence>
<sequence length="178" mass="20464">MRDWLKDVWRPGKLSRESIRPVNLRYIHIRSVHKIGISVITMKIYFCGSIRGGRQDAEIYERLIDKLQTYGEVLTEHVGSKDVEKNEIDVSDEYIHDRDVRWLEESDVVVAEVTQTSIGVGYEIGRAVAMGKKILCLYRPSPDKRLSAMISGAHNGTTFVVKNYTEEEAEQIFKDFLT</sequence>
<protein>
    <recommendedName>
        <fullName evidence="6">Putative 2'-deoxynucleoside 5'-phosphate N-hydrolase 1</fullName>
        <ecNumber evidence="6">3.2.2.-</ecNumber>
    </recommendedName>
</protein>
<comment type="caution">
    <text evidence="7">The sequence shown here is derived from an EMBL/GenBank/DDBJ whole genome shotgun (WGS) entry which is preliminary data.</text>
</comment>
<feature type="binding site" description="in other chain" evidence="6">
    <location>
        <begin position="45"/>
        <end position="51"/>
    </location>
    <ligand>
        <name>substrate</name>
        <note>ligand shared between homodimeric partners</note>
    </ligand>
</feature>
<dbReference type="PANTHER" id="PTHR15364">
    <property type="entry name" value="2'-DEOXYNUCLEOSIDE 5'-PHOSPHATE N-HYDROLASE 1"/>
    <property type="match status" value="1"/>
</dbReference>
<keyword evidence="4 6" id="KW-0326">Glycosidase</keyword>
<dbReference type="HAMAP" id="MF_03036">
    <property type="entry name" value="Nuc_phosphate_hydrolase"/>
    <property type="match status" value="1"/>
</dbReference>
<feature type="binding site" description="in other chain" evidence="6">
    <location>
        <position position="123"/>
    </location>
    <ligand>
        <name>substrate</name>
        <note>ligand shared between homodimeric partners</note>
    </ligand>
</feature>
<name>A0A9D4J9R1_DREPO</name>
<comment type="catalytic activity">
    <reaction evidence="6">
        <text>a pyrimidine 2'-deoxyribonucleoside 5'-phosphate + H2O = a pyrimidine nucleobase + 2-deoxy-D-ribose 5-phosphate</text>
        <dbReference type="Rhea" id="RHEA:57852"/>
        <dbReference type="ChEBI" id="CHEBI:15377"/>
        <dbReference type="ChEBI" id="CHEBI:26432"/>
        <dbReference type="ChEBI" id="CHEBI:62877"/>
        <dbReference type="ChEBI" id="CHEBI:142209"/>
    </reaction>
</comment>
<evidence type="ECO:0000256" key="3">
    <source>
        <dbReference type="ARBA" id="ARBA00023080"/>
    </source>
</evidence>
<accession>A0A9D4J9R1</accession>
<dbReference type="Gene3D" id="3.40.50.450">
    <property type="match status" value="1"/>
</dbReference>
<comment type="catalytic activity">
    <reaction evidence="6">
        <text>a purine 2'-deoxyribonucleoside 5'-phosphate + H2O = a purine nucleobase + 2-deoxy-D-ribose 5-phosphate</text>
        <dbReference type="Rhea" id="RHEA:51132"/>
        <dbReference type="ChEBI" id="CHEBI:15377"/>
        <dbReference type="ChEBI" id="CHEBI:26386"/>
        <dbReference type="ChEBI" id="CHEBI:62877"/>
        <dbReference type="ChEBI" id="CHEBI:142198"/>
    </reaction>
</comment>
<dbReference type="GO" id="GO:0009159">
    <property type="term" value="P:deoxyribonucleoside monophosphate catabolic process"/>
    <property type="evidence" value="ECO:0007669"/>
    <property type="project" value="InterPro"/>
</dbReference>
<keyword evidence="6" id="KW-0539">Nucleus</keyword>
<dbReference type="FunFam" id="3.40.50.450:FF:000019">
    <property type="entry name" value="2'-deoxynucleoside 5'-phosphate N-hydrolase 1"/>
    <property type="match status" value="1"/>
</dbReference>
<comment type="catalytic activity">
    <reaction evidence="5">
        <text>5-hydroxymethyl-dUMP + H2O = 5-hydroxymethyluracil + 2-deoxy-D-ribose 5-phosphate</text>
        <dbReference type="Rhea" id="RHEA:77099"/>
        <dbReference type="ChEBI" id="CHEBI:15377"/>
        <dbReference type="ChEBI" id="CHEBI:16964"/>
        <dbReference type="ChEBI" id="CHEBI:62877"/>
        <dbReference type="ChEBI" id="CHEBI:90409"/>
    </reaction>
    <physiologicalReaction direction="left-to-right" evidence="5">
        <dbReference type="Rhea" id="RHEA:77100"/>
    </physiologicalReaction>
</comment>
<proteinExistence type="inferred from homology"/>
<keyword evidence="3 6" id="KW-0546">Nucleotide metabolism</keyword>
<keyword evidence="2 6" id="KW-0378">Hydrolase</keyword>
<evidence type="ECO:0000256" key="2">
    <source>
        <dbReference type="ARBA" id="ARBA00022801"/>
    </source>
</evidence>
<dbReference type="InterPro" id="IPR028607">
    <property type="entry name" value="DNPH1"/>
</dbReference>
<evidence type="ECO:0000256" key="4">
    <source>
        <dbReference type="ARBA" id="ARBA00023295"/>
    </source>
</evidence>
<reference evidence="7" key="2">
    <citation type="submission" date="2020-11" db="EMBL/GenBank/DDBJ databases">
        <authorList>
            <person name="McCartney M.A."/>
            <person name="Auch B."/>
            <person name="Kono T."/>
            <person name="Mallez S."/>
            <person name="Becker A."/>
            <person name="Gohl D.M."/>
            <person name="Silverstein K.A.T."/>
            <person name="Koren S."/>
            <person name="Bechman K.B."/>
            <person name="Herman A."/>
            <person name="Abrahante J.E."/>
            <person name="Garbe J."/>
        </authorList>
    </citation>
    <scope>NUCLEOTIDE SEQUENCE</scope>
    <source>
        <strain evidence="7">Duluth1</strain>
        <tissue evidence="7">Whole animal</tissue>
    </source>
</reference>
<dbReference type="Pfam" id="PF05014">
    <property type="entry name" value="Nuc_deoxyrib_tr"/>
    <property type="match status" value="1"/>
</dbReference>
<evidence type="ECO:0000256" key="5">
    <source>
        <dbReference type="ARBA" id="ARBA00047460"/>
    </source>
</evidence>
<dbReference type="GO" id="GO:0006163">
    <property type="term" value="P:purine nucleotide metabolic process"/>
    <property type="evidence" value="ECO:0007669"/>
    <property type="project" value="UniProtKB-ARBA"/>
</dbReference>
<dbReference type="AlphaFoldDB" id="A0A9D4J9R1"/>
<evidence type="ECO:0000256" key="1">
    <source>
        <dbReference type="ARBA" id="ARBA00011407"/>
    </source>
</evidence>
<dbReference type="EC" id="3.2.2.-" evidence="6"/>
<dbReference type="GO" id="GO:0009116">
    <property type="term" value="P:nucleoside metabolic process"/>
    <property type="evidence" value="ECO:0007669"/>
    <property type="project" value="UniProtKB-UniRule"/>
</dbReference>
<gene>
    <name evidence="7" type="ORF">DPMN_133398</name>
</gene>
<keyword evidence="8" id="KW-1185">Reference proteome</keyword>
<feature type="binding site" description="in other chain" evidence="6">
    <location>
        <position position="60"/>
    </location>
    <ligand>
        <name>substrate</name>
        <note>ligand shared between homodimeric partners</note>
    </ligand>
</feature>
<dbReference type="GO" id="GO:0042802">
    <property type="term" value="F:identical protein binding"/>
    <property type="evidence" value="ECO:0007669"/>
    <property type="project" value="UniProtKB-ARBA"/>
</dbReference>
<reference evidence="7" key="1">
    <citation type="journal article" date="2019" name="bioRxiv">
        <title>The Genome of the Zebra Mussel, Dreissena polymorpha: A Resource for Invasive Species Research.</title>
        <authorList>
            <person name="McCartney M.A."/>
            <person name="Auch B."/>
            <person name="Kono T."/>
            <person name="Mallez S."/>
            <person name="Zhang Y."/>
            <person name="Obille A."/>
            <person name="Becker A."/>
            <person name="Abrahante J.E."/>
            <person name="Garbe J."/>
            <person name="Badalamenti J.P."/>
            <person name="Herman A."/>
            <person name="Mangelson H."/>
            <person name="Liachko I."/>
            <person name="Sullivan S."/>
            <person name="Sone E.D."/>
            <person name="Koren S."/>
            <person name="Silverstein K.A.T."/>
            <person name="Beckman K.B."/>
            <person name="Gohl D.M."/>
        </authorList>
    </citation>
    <scope>NUCLEOTIDE SEQUENCE</scope>
    <source>
        <strain evidence="7">Duluth1</strain>
        <tissue evidence="7">Whole animal</tissue>
    </source>
</reference>
<dbReference type="PANTHER" id="PTHR15364:SF0">
    <property type="entry name" value="2'-DEOXYNUCLEOSIDE 5'-PHOSPHATE N-HYDROLASE 1"/>
    <property type="match status" value="1"/>
</dbReference>
<dbReference type="Proteomes" id="UP000828390">
    <property type="component" value="Unassembled WGS sequence"/>
</dbReference>
<dbReference type="GO" id="GO:0005634">
    <property type="term" value="C:nucleus"/>
    <property type="evidence" value="ECO:0007669"/>
    <property type="project" value="UniProtKB-SubCell"/>
</dbReference>
<feature type="binding site" evidence="6">
    <location>
        <begin position="147"/>
        <end position="149"/>
    </location>
    <ligand>
        <name>substrate</name>
        <note>ligand shared between homodimeric partners</note>
    </ligand>
</feature>
<dbReference type="SUPFAM" id="SSF52309">
    <property type="entry name" value="N-(deoxy)ribosyltransferase-like"/>
    <property type="match status" value="1"/>
</dbReference>
<comment type="subcellular location">
    <subcellularLocation>
        <location evidence="6">Cytoplasm</location>
    </subcellularLocation>
    <subcellularLocation>
        <location evidence="6">Nucleus</location>
    </subcellularLocation>
</comment>
<evidence type="ECO:0000256" key="6">
    <source>
        <dbReference type="HAMAP-Rule" id="MF_03036"/>
    </source>
</evidence>
<comment type="subunit">
    <text evidence="1 6">Monomer and homodimer.</text>
</comment>
<keyword evidence="6" id="KW-0963">Cytoplasm</keyword>
<dbReference type="GO" id="GO:0005737">
    <property type="term" value="C:cytoplasm"/>
    <property type="evidence" value="ECO:0007669"/>
    <property type="project" value="UniProtKB-SubCell"/>
</dbReference>
<dbReference type="GO" id="GO:0070694">
    <property type="term" value="F:5-hydroxymethyl-dUMP N-hydrolase activity"/>
    <property type="evidence" value="ECO:0007669"/>
    <property type="project" value="InterPro"/>
</dbReference>
<dbReference type="EMBL" id="JAIWYP010000006">
    <property type="protein sequence ID" value="KAH3805101.1"/>
    <property type="molecule type" value="Genomic_DNA"/>
</dbReference>
<evidence type="ECO:0000313" key="7">
    <source>
        <dbReference type="EMBL" id="KAH3805101.1"/>
    </source>
</evidence>
<organism evidence="7 8">
    <name type="scientific">Dreissena polymorpha</name>
    <name type="common">Zebra mussel</name>
    <name type="synonym">Mytilus polymorpha</name>
    <dbReference type="NCBI Taxonomy" id="45954"/>
    <lineage>
        <taxon>Eukaryota</taxon>
        <taxon>Metazoa</taxon>
        <taxon>Spiralia</taxon>
        <taxon>Lophotrochozoa</taxon>
        <taxon>Mollusca</taxon>
        <taxon>Bivalvia</taxon>
        <taxon>Autobranchia</taxon>
        <taxon>Heteroconchia</taxon>
        <taxon>Euheterodonta</taxon>
        <taxon>Imparidentia</taxon>
        <taxon>Neoheterodontei</taxon>
        <taxon>Myida</taxon>
        <taxon>Dreissenoidea</taxon>
        <taxon>Dreissenidae</taxon>
        <taxon>Dreissena</taxon>
    </lineage>
</organism>
<comment type="similarity">
    <text evidence="6">Belongs to the 2'-deoxynucleoside 5'-phosphate N-hydrolase 1 family.</text>
</comment>
<dbReference type="InterPro" id="IPR007710">
    <property type="entry name" value="Nucleoside_deoxyribTrfase"/>
</dbReference>
<dbReference type="InterPro" id="IPR051239">
    <property type="entry name" value="2'-dNMP_N-hydrolase"/>
</dbReference>
<comment type="function">
    <text evidence="6">Catalyzes the cleavage of the N-glycosidic bond of deoxyribonucleoside 5'-monophosphates to yield deoxyribose 5-phosphate and a purine or pyrimidine base.</text>
</comment>